<comment type="caution">
    <text evidence="9">The sequence shown here is derived from an EMBL/GenBank/DDBJ whole genome shotgun (WGS) entry which is preliminary data.</text>
</comment>
<keyword evidence="5" id="KW-0829">Tyrosine-protein kinase</keyword>
<keyword evidence="7" id="KW-1133">Transmembrane helix</keyword>
<organism evidence="9 10">
    <name type="scientific">Anaeromassilibacillus senegalensis</name>
    <dbReference type="NCBI Taxonomy" id="1673717"/>
    <lineage>
        <taxon>Bacteria</taxon>
        <taxon>Bacillati</taxon>
        <taxon>Bacillota</taxon>
        <taxon>Clostridia</taxon>
        <taxon>Eubacteriales</taxon>
        <taxon>Acutalibacteraceae</taxon>
        <taxon>Anaeromassilibacillus</taxon>
    </lineage>
</organism>
<keyword evidence="10" id="KW-1185">Reference proteome</keyword>
<evidence type="ECO:0000313" key="9">
    <source>
        <dbReference type="EMBL" id="MCF2651173.1"/>
    </source>
</evidence>
<evidence type="ECO:0000256" key="6">
    <source>
        <dbReference type="SAM" id="MobiDB-lite"/>
    </source>
</evidence>
<evidence type="ECO:0000256" key="3">
    <source>
        <dbReference type="ARBA" id="ARBA00022777"/>
    </source>
</evidence>
<name>A0ABS9CKP7_9FIRM</name>
<dbReference type="CDD" id="cd05387">
    <property type="entry name" value="BY-kinase"/>
    <property type="match status" value="1"/>
</dbReference>
<dbReference type="PANTHER" id="PTHR32309">
    <property type="entry name" value="TYROSINE-PROTEIN KINASE"/>
    <property type="match status" value="1"/>
</dbReference>
<reference evidence="9 10" key="1">
    <citation type="submission" date="2020-12" db="EMBL/GenBank/DDBJ databases">
        <title>Whole genome sequences of gut porcine anaerobes.</title>
        <authorList>
            <person name="Kubasova T."/>
            <person name="Jahodarova E."/>
            <person name="Rychlik I."/>
        </authorList>
    </citation>
    <scope>NUCLEOTIDE SEQUENCE [LARGE SCALE GENOMIC DNA]</scope>
    <source>
        <strain evidence="9 10">An867</strain>
    </source>
</reference>
<feature type="transmembrane region" description="Helical" evidence="7">
    <location>
        <begin position="12"/>
        <end position="30"/>
    </location>
</feature>
<evidence type="ECO:0000256" key="7">
    <source>
        <dbReference type="SAM" id="Phobius"/>
    </source>
</evidence>
<dbReference type="InterPro" id="IPR005702">
    <property type="entry name" value="Wzc-like_C"/>
</dbReference>
<evidence type="ECO:0000259" key="8">
    <source>
        <dbReference type="Pfam" id="PF13614"/>
    </source>
</evidence>
<feature type="region of interest" description="Disordered" evidence="6">
    <location>
        <begin position="476"/>
        <end position="503"/>
    </location>
</feature>
<dbReference type="InterPro" id="IPR050445">
    <property type="entry name" value="Bact_polysacc_biosynth/exp"/>
</dbReference>
<keyword evidence="7" id="KW-0812">Transmembrane</keyword>
<sequence>MIFHDFFRGLKKFWWIVVALTVISATYSYISAAGSYRPMYRCGASFTVTTGSSGSSNYSYQFYYDQSTAAQMASTFPYILDSALLTDMVKQDLGVEYINGSISASSVPNSNLFTLSVTSSSPEDALHILESVIDNYPEVSQYVIGDTMLNMIDAPELPREPYNTRGGKREAVQGAAKGFILGLAFLVLYAATRRTIRKEEEIKQKLNVQCVGIVPKVVFKQRSRKIDETLSIFNNKIGDYFRESIRGVALRLQRQMDEKEEKILMVTGTLPHEGTSTVAENLAYALSEMGKKVILLDADLRKAGEKGGSQKEGQGLEHFLLGQCALSEVLIRDHQTHIWRVGCRSGLNTREILSVTNNLRNLLQWMKKNVDFVVIDAPDCSRMSDAAIAAENADTVVYVIEQDYAKTYKIMEGIEDVSRYGVTFAGCILNKTQVGLSGYGYGKYGKYYGKYAYSKYGSYGRYGYGKYGYGYGYGSDGEDKQKSKSRSKSRSAKADTPEERQVD</sequence>
<dbReference type="InterPro" id="IPR025669">
    <property type="entry name" value="AAA_dom"/>
</dbReference>
<dbReference type="RefSeq" id="WP_235322115.1">
    <property type="nucleotide sequence ID" value="NZ_JAFBIT010000001.1"/>
</dbReference>
<accession>A0ABS9CKP7</accession>
<keyword evidence="1" id="KW-0808">Transferase</keyword>
<keyword evidence="4" id="KW-0067">ATP-binding</keyword>
<dbReference type="Pfam" id="PF13614">
    <property type="entry name" value="AAA_31"/>
    <property type="match status" value="1"/>
</dbReference>
<keyword evidence="7" id="KW-0472">Membrane</keyword>
<dbReference type="EMBL" id="JAFBIT010000001">
    <property type="protein sequence ID" value="MCF2651173.1"/>
    <property type="molecule type" value="Genomic_DNA"/>
</dbReference>
<evidence type="ECO:0000256" key="1">
    <source>
        <dbReference type="ARBA" id="ARBA00022679"/>
    </source>
</evidence>
<dbReference type="SUPFAM" id="SSF52540">
    <property type="entry name" value="P-loop containing nucleoside triphosphate hydrolases"/>
    <property type="match status" value="1"/>
</dbReference>
<evidence type="ECO:0000256" key="2">
    <source>
        <dbReference type="ARBA" id="ARBA00022741"/>
    </source>
</evidence>
<evidence type="ECO:0000256" key="5">
    <source>
        <dbReference type="ARBA" id="ARBA00023137"/>
    </source>
</evidence>
<feature type="domain" description="AAA" evidence="8">
    <location>
        <begin position="274"/>
        <end position="405"/>
    </location>
</feature>
<evidence type="ECO:0000256" key="4">
    <source>
        <dbReference type="ARBA" id="ARBA00022840"/>
    </source>
</evidence>
<keyword evidence="2" id="KW-0547">Nucleotide-binding</keyword>
<dbReference type="Proteomes" id="UP001299220">
    <property type="component" value="Unassembled WGS sequence"/>
</dbReference>
<gene>
    <name evidence="9" type="ORF">JQM67_00920</name>
</gene>
<dbReference type="Gene3D" id="3.40.50.300">
    <property type="entry name" value="P-loop containing nucleotide triphosphate hydrolases"/>
    <property type="match status" value="1"/>
</dbReference>
<evidence type="ECO:0000313" key="10">
    <source>
        <dbReference type="Proteomes" id="UP001299220"/>
    </source>
</evidence>
<dbReference type="InterPro" id="IPR027417">
    <property type="entry name" value="P-loop_NTPase"/>
</dbReference>
<dbReference type="PANTHER" id="PTHR32309:SF31">
    <property type="entry name" value="CAPSULAR EXOPOLYSACCHARIDE FAMILY"/>
    <property type="match status" value="1"/>
</dbReference>
<proteinExistence type="predicted"/>
<feature type="compositionally biased region" description="Basic and acidic residues" evidence="6">
    <location>
        <begin position="492"/>
        <end position="503"/>
    </location>
</feature>
<keyword evidence="3" id="KW-0418">Kinase</keyword>
<protein>
    <submittedName>
        <fullName evidence="9">AAA family ATPase</fullName>
    </submittedName>
</protein>